<dbReference type="SUPFAM" id="SSF48264">
    <property type="entry name" value="Cytochrome P450"/>
    <property type="match status" value="1"/>
</dbReference>
<evidence type="ECO:0000256" key="7">
    <source>
        <dbReference type="RuleBase" id="RU000461"/>
    </source>
</evidence>
<evidence type="ECO:0000256" key="2">
    <source>
        <dbReference type="ARBA" id="ARBA00022617"/>
    </source>
</evidence>
<evidence type="ECO:0000256" key="3">
    <source>
        <dbReference type="ARBA" id="ARBA00022723"/>
    </source>
</evidence>
<evidence type="ECO:0000256" key="1">
    <source>
        <dbReference type="ARBA" id="ARBA00010617"/>
    </source>
</evidence>
<dbReference type="InterPro" id="IPR017972">
    <property type="entry name" value="Cyt_P450_CS"/>
</dbReference>
<sequence length="385" mass="42727">MIHKYPGKREHPLHPPRDYYSMAQEGPIARAELADGRQVWLVTRYAEARQVLEDTRFSSDATRPGFPVRRSPSALIRNDPPQHTHLRKFLANEFRGRAVADLEPEIAEIVRDLGGKMAQSEEVEFMSAFALPLPSTVICRLLAVPDGDHIALQEMGARTLSATASDAEVDAAVEELGDYMRGIVARELAQPSDSMVGRLARSSKEYGISGETLADLCRLLLVAGHVTTVNAIGIGLYSLLRQRQQWQLLSAEPSRVGRAVDELLRFLTVAQTLSRVATQDLEIAGVRIKEGDGVMVLLTVANRDERVFDRPNVLDISRPRGSHLAFGYGPHLCLGAALARLEMKEAFRYLSQEFPDVSLAADGDELNYRTNVLIYGVHELPLRLR</sequence>
<keyword evidence="4 7" id="KW-0560">Oxidoreductase</keyword>
<comment type="caution">
    <text evidence="9">The sequence shown here is derived from an EMBL/GenBank/DDBJ whole genome shotgun (WGS) entry which is preliminary data.</text>
</comment>
<dbReference type="RefSeq" id="WP_157321960.1">
    <property type="nucleotide sequence ID" value="NZ_BMFX01000007.1"/>
</dbReference>
<evidence type="ECO:0000256" key="4">
    <source>
        <dbReference type="ARBA" id="ARBA00023002"/>
    </source>
</evidence>
<dbReference type="PRINTS" id="PR00385">
    <property type="entry name" value="P450"/>
</dbReference>
<dbReference type="InterPro" id="IPR036396">
    <property type="entry name" value="Cyt_P450_sf"/>
</dbReference>
<dbReference type="PROSITE" id="PS00086">
    <property type="entry name" value="CYTOCHROME_P450"/>
    <property type="match status" value="1"/>
</dbReference>
<evidence type="ECO:0000313" key="9">
    <source>
        <dbReference type="EMBL" id="MVT25745.1"/>
    </source>
</evidence>
<keyword evidence="2 7" id="KW-0349">Heme</keyword>
<feature type="region of interest" description="Disordered" evidence="8">
    <location>
        <begin position="59"/>
        <end position="79"/>
    </location>
</feature>
<name>A0A7K1UGZ3_9MICC</name>
<evidence type="ECO:0000256" key="8">
    <source>
        <dbReference type="SAM" id="MobiDB-lite"/>
    </source>
</evidence>
<dbReference type="InterPro" id="IPR001128">
    <property type="entry name" value="Cyt_P450"/>
</dbReference>
<dbReference type="CDD" id="cd11030">
    <property type="entry name" value="CYP105-like"/>
    <property type="match status" value="1"/>
</dbReference>
<dbReference type="EMBL" id="WRPM01000031">
    <property type="protein sequence ID" value="MVT25745.1"/>
    <property type="molecule type" value="Genomic_DNA"/>
</dbReference>
<keyword evidence="6 7" id="KW-0503">Monooxygenase</keyword>
<dbReference type="GO" id="GO:0020037">
    <property type="term" value="F:heme binding"/>
    <property type="evidence" value="ECO:0007669"/>
    <property type="project" value="InterPro"/>
</dbReference>
<dbReference type="GO" id="GO:0016705">
    <property type="term" value="F:oxidoreductase activity, acting on paired donors, with incorporation or reduction of molecular oxygen"/>
    <property type="evidence" value="ECO:0007669"/>
    <property type="project" value="InterPro"/>
</dbReference>
<dbReference type="PANTHER" id="PTHR46696:SF1">
    <property type="entry name" value="CYTOCHROME P450 YJIB-RELATED"/>
    <property type="match status" value="1"/>
</dbReference>
<comment type="similarity">
    <text evidence="1 7">Belongs to the cytochrome P450 family.</text>
</comment>
<dbReference type="PANTHER" id="PTHR46696">
    <property type="entry name" value="P450, PUTATIVE (EUROFUNG)-RELATED"/>
    <property type="match status" value="1"/>
</dbReference>
<dbReference type="PRINTS" id="PR00359">
    <property type="entry name" value="BP450"/>
</dbReference>
<dbReference type="GO" id="GO:0004497">
    <property type="term" value="F:monooxygenase activity"/>
    <property type="evidence" value="ECO:0007669"/>
    <property type="project" value="UniProtKB-KW"/>
</dbReference>
<gene>
    <name evidence="9" type="ORF">GNZ21_05105</name>
</gene>
<keyword evidence="5 7" id="KW-0408">Iron</keyword>
<dbReference type="Gene3D" id="1.10.630.10">
    <property type="entry name" value="Cytochrome P450"/>
    <property type="match status" value="1"/>
</dbReference>
<proteinExistence type="inferred from homology"/>
<dbReference type="Pfam" id="PF00067">
    <property type="entry name" value="p450"/>
    <property type="match status" value="1"/>
</dbReference>
<dbReference type="OrthoDB" id="502624at2"/>
<dbReference type="AlphaFoldDB" id="A0A7K1UGZ3"/>
<evidence type="ECO:0000256" key="6">
    <source>
        <dbReference type="ARBA" id="ARBA00023033"/>
    </source>
</evidence>
<accession>A0A7K1UGZ3</accession>
<dbReference type="Proteomes" id="UP000460157">
    <property type="component" value="Unassembled WGS sequence"/>
</dbReference>
<keyword evidence="10" id="KW-1185">Reference proteome</keyword>
<evidence type="ECO:0000256" key="5">
    <source>
        <dbReference type="ARBA" id="ARBA00023004"/>
    </source>
</evidence>
<reference evidence="9 10" key="1">
    <citation type="submission" date="2019-12" db="EMBL/GenBank/DDBJ databases">
        <title>Nesterenkonia muleiensis sp. nov., a novel actinobacterium isolated from sap of Populus euphratica.</title>
        <authorList>
            <person name="Wang R."/>
        </authorList>
    </citation>
    <scope>NUCLEOTIDE SEQUENCE [LARGE SCALE GENOMIC DNA]</scope>
    <source>
        <strain evidence="9 10">F10</strain>
    </source>
</reference>
<organism evidence="9 10">
    <name type="scientific">Nesterenkonia alkaliphila</name>
    <dbReference type="NCBI Taxonomy" id="1463631"/>
    <lineage>
        <taxon>Bacteria</taxon>
        <taxon>Bacillati</taxon>
        <taxon>Actinomycetota</taxon>
        <taxon>Actinomycetes</taxon>
        <taxon>Micrococcales</taxon>
        <taxon>Micrococcaceae</taxon>
        <taxon>Nesterenkonia</taxon>
    </lineage>
</organism>
<feature type="region of interest" description="Disordered" evidence="8">
    <location>
        <begin position="1"/>
        <end position="20"/>
    </location>
</feature>
<feature type="compositionally biased region" description="Basic and acidic residues" evidence="8">
    <location>
        <begin position="7"/>
        <end position="17"/>
    </location>
</feature>
<evidence type="ECO:0000313" key="10">
    <source>
        <dbReference type="Proteomes" id="UP000460157"/>
    </source>
</evidence>
<dbReference type="GO" id="GO:0005506">
    <property type="term" value="F:iron ion binding"/>
    <property type="evidence" value="ECO:0007669"/>
    <property type="project" value="InterPro"/>
</dbReference>
<keyword evidence="3 7" id="KW-0479">Metal-binding</keyword>
<dbReference type="InterPro" id="IPR002397">
    <property type="entry name" value="Cyt_P450_B"/>
</dbReference>
<protein>
    <submittedName>
        <fullName evidence="9">Cytochrome P450</fullName>
    </submittedName>
</protein>
<dbReference type="FunFam" id="1.10.630.10:FF:000018">
    <property type="entry name" value="Cytochrome P450 monooxygenase"/>
    <property type="match status" value="1"/>
</dbReference>